<feature type="domain" description="4Fe-4S ferredoxin-type" evidence="1">
    <location>
        <begin position="34"/>
        <end position="63"/>
    </location>
</feature>
<dbReference type="InterPro" id="IPR017896">
    <property type="entry name" value="4Fe4S_Fe-S-bd"/>
</dbReference>
<dbReference type="EMBL" id="MFFM01000034">
    <property type="protein sequence ID" value="OGF12206.1"/>
    <property type="molecule type" value="Genomic_DNA"/>
</dbReference>
<feature type="domain" description="4Fe-4S ferredoxin-type" evidence="1">
    <location>
        <begin position="4"/>
        <end position="33"/>
    </location>
</feature>
<dbReference type="PANTHER" id="PTHR42895">
    <property type="entry name" value="IRON-SULFUR CLUSTER-BINDING PROTEIN-RELATED"/>
    <property type="match status" value="1"/>
</dbReference>
<reference evidence="2 3" key="1">
    <citation type="journal article" date="2016" name="Nat. Commun.">
        <title>Thousands of microbial genomes shed light on interconnected biogeochemical processes in an aquifer system.</title>
        <authorList>
            <person name="Anantharaman K."/>
            <person name="Brown C.T."/>
            <person name="Hug L.A."/>
            <person name="Sharon I."/>
            <person name="Castelle C.J."/>
            <person name="Probst A.J."/>
            <person name="Thomas B.C."/>
            <person name="Singh A."/>
            <person name="Wilkins M.J."/>
            <person name="Karaoz U."/>
            <person name="Brodie E.L."/>
            <person name="Williams K.H."/>
            <person name="Hubbard S.S."/>
            <person name="Banfield J.F."/>
        </authorList>
    </citation>
    <scope>NUCLEOTIDE SEQUENCE [LARGE SCALE GENOMIC DNA]</scope>
</reference>
<comment type="caution">
    <text evidence="2">The sequence shown here is derived from an EMBL/GenBank/DDBJ whole genome shotgun (WGS) entry which is preliminary data.</text>
</comment>
<dbReference type="AlphaFoldDB" id="A0A1F5RCL2"/>
<sequence>MKRKIVQIDQDKCNGCGECIPNCAEGALQIVDGKARLVSDKYCDGLGACLGHCPQDAIKIIEREAEGYDENIVGVIRESPLRDKINNSPACACPGSQIRQQKPSPATSNDTTVNSQLAHWPIQLHLVPVNAPFFQNADLLIAASCLPFSYGDFHRVMLAGKSLIIACPKLDRTEPYLEKLTGIFRQNDIRSITVAIMEVPCCQGLLRLVRQALKDSGKRMSITVETITVKGERL</sequence>
<accession>A0A1F5RCL2</accession>
<evidence type="ECO:0000313" key="3">
    <source>
        <dbReference type="Proteomes" id="UP000177230"/>
    </source>
</evidence>
<dbReference type="PROSITE" id="PS51379">
    <property type="entry name" value="4FE4S_FER_2"/>
    <property type="match status" value="2"/>
</dbReference>
<evidence type="ECO:0000313" key="2">
    <source>
        <dbReference type="EMBL" id="OGF12206.1"/>
    </source>
</evidence>
<dbReference type="PANTHER" id="PTHR42895:SF1">
    <property type="entry name" value="IRON-SULFUR CLUSTER PROTEIN"/>
    <property type="match status" value="1"/>
</dbReference>
<name>A0A1F5RCL2_9BACT</name>
<dbReference type="Proteomes" id="UP000177230">
    <property type="component" value="Unassembled WGS sequence"/>
</dbReference>
<protein>
    <submittedName>
        <fullName evidence="2">4Fe-4S ferredoxin</fullName>
    </submittedName>
</protein>
<dbReference type="SUPFAM" id="SSF54862">
    <property type="entry name" value="4Fe-4S ferredoxins"/>
    <property type="match status" value="1"/>
</dbReference>
<gene>
    <name evidence="2" type="ORF">A2024_04260</name>
</gene>
<organism evidence="2 3">
    <name type="scientific">Candidatus Edwardsbacteria bacterium GWF2_54_11</name>
    <dbReference type="NCBI Taxonomy" id="1817851"/>
    <lineage>
        <taxon>Bacteria</taxon>
        <taxon>Candidatus Edwardsiibacteriota</taxon>
    </lineage>
</organism>
<dbReference type="Gene3D" id="3.30.70.20">
    <property type="match status" value="1"/>
</dbReference>
<dbReference type="InterPro" id="IPR052911">
    <property type="entry name" value="Corrinoid_activation_enz"/>
</dbReference>
<dbReference type="Pfam" id="PF12837">
    <property type="entry name" value="Fer4_6"/>
    <property type="match status" value="1"/>
</dbReference>
<proteinExistence type="predicted"/>
<evidence type="ECO:0000259" key="1">
    <source>
        <dbReference type="PROSITE" id="PS51379"/>
    </source>
</evidence>